<evidence type="ECO:0000259" key="2">
    <source>
        <dbReference type="Pfam" id="PF00561"/>
    </source>
</evidence>
<proteinExistence type="predicted"/>
<gene>
    <name evidence="3" type="ORF">GCM10025872_33480</name>
</gene>
<reference evidence="3" key="1">
    <citation type="journal article" date="2014" name="Int. J. Syst. Evol. Microbiol.">
        <title>Complete genome of a new Firmicutes species belonging to the dominant human colonic microbiota ('Ruminococcus bicirculans') reveals two chromosomes and a selective capacity to utilize plant glucans.</title>
        <authorList>
            <consortium name="NISC Comparative Sequencing Program"/>
            <person name="Wegmann U."/>
            <person name="Louis P."/>
            <person name="Goesmann A."/>
            <person name="Henrissat B."/>
            <person name="Duncan S.H."/>
            <person name="Flint H.J."/>
        </authorList>
    </citation>
    <scope>NUCLEOTIDE SEQUENCE</scope>
    <source>
        <strain evidence="3">NBRC 110608</strain>
    </source>
</reference>
<keyword evidence="3" id="KW-0378">Hydrolase</keyword>
<organism evidence="3">
    <name type="scientific">Barrientosiimonas endolithica</name>
    <dbReference type="NCBI Taxonomy" id="1535208"/>
    <lineage>
        <taxon>Bacteria</taxon>
        <taxon>Bacillati</taxon>
        <taxon>Actinomycetota</taxon>
        <taxon>Actinomycetes</taxon>
        <taxon>Micrococcales</taxon>
        <taxon>Dermacoccaceae</taxon>
        <taxon>Barrientosiimonas</taxon>
    </lineage>
</organism>
<dbReference type="Gene3D" id="3.40.50.1820">
    <property type="entry name" value="alpha/beta hydrolase"/>
    <property type="match status" value="1"/>
</dbReference>
<dbReference type="PANTHER" id="PTHR46438">
    <property type="entry name" value="ALPHA/BETA-HYDROLASES SUPERFAMILY PROTEIN"/>
    <property type="match status" value="1"/>
</dbReference>
<reference evidence="3" key="2">
    <citation type="submission" date="2023-02" db="EMBL/GenBank/DDBJ databases">
        <authorList>
            <person name="Sun Q."/>
            <person name="Mori K."/>
        </authorList>
    </citation>
    <scope>NUCLEOTIDE SEQUENCE</scope>
    <source>
        <strain evidence="3">NBRC 110608</strain>
    </source>
</reference>
<feature type="region of interest" description="Disordered" evidence="1">
    <location>
        <begin position="308"/>
        <end position="327"/>
    </location>
</feature>
<name>A0ABM8HFI0_9MICO</name>
<dbReference type="InterPro" id="IPR000073">
    <property type="entry name" value="AB_hydrolase_1"/>
</dbReference>
<sequence>MSEVPGRDEAAPPAVPDQWVDVAGTRVRYTERPGPQDGPTFVLVHGLGGALTNWDSLAPLLQAYGRVLALDLGGFGLTKVDPRKASVAENQRLLAGFLRALDLREVVLVGNSMGGLLAAMQAAAEPDSVRAVVLVDPVLPQHPRQRPHPMVLAVFGLYLVPPIGRRLIDGRAKRLTPEQLTTETFALVVAHLSKVPRWLIDRHVELARGRVADDTGAATPSFLAAARSVVLTGLRAPSYQRLLGGLTQPVLLLHGDKDKLVSVKAARAAAQRHPSWTYAEGHDLGHCPMFEDPAWVRDQIVGWLGSQGLLPDEAGQPRQAGRRGGAG</sequence>
<dbReference type="PANTHER" id="PTHR46438:SF11">
    <property type="entry name" value="LIPASE-RELATED"/>
    <property type="match status" value="1"/>
</dbReference>
<feature type="domain" description="AB hydrolase-1" evidence="2">
    <location>
        <begin position="39"/>
        <end position="293"/>
    </location>
</feature>
<accession>A0ABM8HFI0</accession>
<dbReference type="PRINTS" id="PR00111">
    <property type="entry name" value="ABHYDROLASE"/>
</dbReference>
<protein>
    <submittedName>
        <fullName evidence="3">Alpha/beta hydrolase</fullName>
    </submittedName>
</protein>
<dbReference type="InterPro" id="IPR029058">
    <property type="entry name" value="AB_hydrolase_fold"/>
</dbReference>
<dbReference type="RefSeq" id="WP_289231596.1">
    <property type="nucleotide sequence ID" value="NZ_AP027735.1"/>
</dbReference>
<dbReference type="Pfam" id="PF00561">
    <property type="entry name" value="Abhydrolase_1"/>
    <property type="match status" value="1"/>
</dbReference>
<dbReference type="EMBL" id="AP027735">
    <property type="protein sequence ID" value="BDZ59691.1"/>
    <property type="molecule type" value="Genomic_DNA"/>
</dbReference>
<evidence type="ECO:0000313" key="3">
    <source>
        <dbReference type="EMBL" id="BDZ59691.1"/>
    </source>
</evidence>
<dbReference type="SUPFAM" id="SSF53474">
    <property type="entry name" value="alpha/beta-Hydrolases"/>
    <property type="match status" value="1"/>
</dbReference>
<dbReference type="GO" id="GO:0016787">
    <property type="term" value="F:hydrolase activity"/>
    <property type="evidence" value="ECO:0007669"/>
    <property type="project" value="UniProtKB-KW"/>
</dbReference>
<evidence type="ECO:0000256" key="1">
    <source>
        <dbReference type="SAM" id="MobiDB-lite"/>
    </source>
</evidence>